<dbReference type="Proteomes" id="UP001056756">
    <property type="component" value="Chromosome"/>
</dbReference>
<evidence type="ECO:0000313" key="2">
    <source>
        <dbReference type="Proteomes" id="UP001056756"/>
    </source>
</evidence>
<accession>A0A9J6ZIS4</accession>
<gene>
    <name evidence="1" type="ORF">NAG76_07675</name>
</gene>
<evidence type="ECO:0000313" key="1">
    <source>
        <dbReference type="EMBL" id="URN96098.1"/>
    </source>
</evidence>
<dbReference type="AlphaFoldDB" id="A0A9J6ZIS4"/>
<organism evidence="1 2">
    <name type="scientific">Candidatus Pristimantibacillus lignocellulolyticus</name>
    <dbReference type="NCBI Taxonomy" id="2994561"/>
    <lineage>
        <taxon>Bacteria</taxon>
        <taxon>Bacillati</taxon>
        <taxon>Bacillota</taxon>
        <taxon>Bacilli</taxon>
        <taxon>Bacillales</taxon>
        <taxon>Paenibacillaceae</taxon>
        <taxon>Candidatus Pristimantibacillus</taxon>
    </lineage>
</organism>
<reference evidence="1" key="1">
    <citation type="submission" date="2022-05" db="EMBL/GenBank/DDBJ databases">
        <title>Novel bacterial taxa in a minimal lignocellulolytic consortium and its capacity to transform plastics disclosed by genome-resolved metagenomics.</title>
        <authorList>
            <person name="Rodriguez C.A.D."/>
            <person name="Diaz-Garcia L."/>
            <person name="Herrera K."/>
            <person name="Tarazona N.A."/>
            <person name="Sproer C."/>
            <person name="Overmann J."/>
            <person name="Jimenez D.J."/>
        </authorList>
    </citation>
    <scope>NUCLEOTIDE SEQUENCE</scope>
    <source>
        <strain evidence="1">MAG5</strain>
    </source>
</reference>
<name>A0A9J6ZIS4_9BACL</name>
<sequence length="128" mass="14255">MVNELANLNQQLLQLKEILRKQLSLTSGEQSEEALESLERLESSKRELHAVISESVALVAQLSVDTSATTNTVQLLNSMNEEIQLNIIAWSDGSSVEMKNIKDQRKTLQTYGGVAPGEVVSYYIDFKN</sequence>
<dbReference type="EMBL" id="CP097899">
    <property type="protein sequence ID" value="URN96098.1"/>
    <property type="molecule type" value="Genomic_DNA"/>
</dbReference>
<protein>
    <submittedName>
        <fullName evidence="1">Uncharacterized protein</fullName>
    </submittedName>
</protein>
<dbReference type="KEGG" id="plig:NAG76_07675"/>
<proteinExistence type="predicted"/>